<name>A0A1G9MTV2_9GAMM</name>
<gene>
    <name evidence="1" type="ORF">SAMN05661010_02517</name>
</gene>
<dbReference type="Proteomes" id="UP000198654">
    <property type="component" value="Unassembled WGS sequence"/>
</dbReference>
<evidence type="ECO:0000313" key="2">
    <source>
        <dbReference type="Proteomes" id="UP000198654"/>
    </source>
</evidence>
<organism evidence="1 2">
    <name type="scientific">Modicisalibacter muralis</name>
    <dbReference type="NCBI Taxonomy" id="119000"/>
    <lineage>
        <taxon>Bacteria</taxon>
        <taxon>Pseudomonadati</taxon>
        <taxon>Pseudomonadota</taxon>
        <taxon>Gammaproteobacteria</taxon>
        <taxon>Oceanospirillales</taxon>
        <taxon>Halomonadaceae</taxon>
        <taxon>Modicisalibacter</taxon>
    </lineage>
</organism>
<dbReference type="RefSeq" id="WP_089729078.1">
    <property type="nucleotide sequence ID" value="NZ_FNGI01000007.1"/>
</dbReference>
<evidence type="ECO:0000313" key="1">
    <source>
        <dbReference type="EMBL" id="SDL77670.1"/>
    </source>
</evidence>
<reference evidence="1 2" key="1">
    <citation type="submission" date="2016-10" db="EMBL/GenBank/DDBJ databases">
        <authorList>
            <person name="de Groot N.N."/>
        </authorList>
    </citation>
    <scope>NUCLEOTIDE SEQUENCE [LARGE SCALE GENOMIC DNA]</scope>
    <source>
        <strain evidence="1 2">DSM 14789</strain>
    </source>
</reference>
<accession>A0A1G9MTV2</accession>
<protein>
    <submittedName>
        <fullName evidence="1">Uncharacterized protein</fullName>
    </submittedName>
</protein>
<dbReference type="OrthoDB" id="6169037at2"/>
<dbReference type="EMBL" id="FNGI01000007">
    <property type="protein sequence ID" value="SDL77670.1"/>
    <property type="molecule type" value="Genomic_DNA"/>
</dbReference>
<proteinExistence type="predicted"/>
<keyword evidence="2" id="KW-1185">Reference proteome</keyword>
<dbReference type="STRING" id="119000.SAMN05661010_02517"/>
<dbReference type="AlphaFoldDB" id="A0A1G9MTV2"/>
<sequence>MSFVLKAIADVTVDVSIHVPGEKKPSTIQARWTLHDWDAFQDRVRQMQEGEITDEQLVGEDLQHLDGIADEKGEPLPYSSDLRDQLMQMGYVRRPLMASWFEAQNGRAKAAAKN</sequence>